<evidence type="ECO:0000313" key="2">
    <source>
        <dbReference type="EMBL" id="EFE64800.2"/>
    </source>
</evidence>
<gene>
    <name evidence="2" type="ORF">SSFG_00057</name>
</gene>
<protein>
    <submittedName>
        <fullName evidence="2">Predicted protein</fullName>
    </submittedName>
</protein>
<evidence type="ECO:0000313" key="3">
    <source>
        <dbReference type="Proteomes" id="UP000003824"/>
    </source>
</evidence>
<dbReference type="EMBL" id="DS999641">
    <property type="protein sequence ID" value="EFE64800.2"/>
    <property type="molecule type" value="Genomic_DNA"/>
</dbReference>
<dbReference type="AlphaFoldDB" id="D5ZSS9"/>
<reference evidence="3" key="1">
    <citation type="submission" date="2008-12" db="EMBL/GenBank/DDBJ databases">
        <title>Annotation of Streptomyces ghanaensis ATCC 14672.</title>
        <authorList>
            <consortium name="The Broad Institute Genome Sequencing Platform"/>
            <consortium name="Broad Institute Microbial Sequencing Center"/>
            <person name="Fischbach M."/>
            <person name="Ward D."/>
            <person name="Young S."/>
            <person name="Kodira C.D."/>
            <person name="Zeng Q."/>
            <person name="Koehrsen M."/>
            <person name="Godfrey P."/>
            <person name="Alvarado L."/>
            <person name="Berlin A.M."/>
            <person name="Borenstein D."/>
            <person name="Chen Z."/>
            <person name="Engels R."/>
            <person name="Freedman E."/>
            <person name="Gellesch M."/>
            <person name="Goldberg J."/>
            <person name="Griggs A."/>
            <person name="Gujja S."/>
            <person name="Heiman D.I."/>
            <person name="Hepburn T.A."/>
            <person name="Howarth C."/>
            <person name="Jen D."/>
            <person name="Larson L."/>
            <person name="Lewis B."/>
            <person name="Mehta T."/>
            <person name="Park D."/>
            <person name="Pearson M."/>
            <person name="Roberts A."/>
            <person name="Saif S."/>
            <person name="Shea T.D."/>
            <person name="Shenoy N."/>
            <person name="Sisk P."/>
            <person name="Stolte C."/>
            <person name="Sykes S.N."/>
            <person name="Walk T."/>
            <person name="White J."/>
            <person name="Yandava C."/>
            <person name="Straight P."/>
            <person name="Clardy J."/>
            <person name="Hung D."/>
            <person name="Kolter R."/>
            <person name="Mekalanos J."/>
            <person name="Walker S."/>
            <person name="Walsh C.T."/>
            <person name="Wieland B.L.C."/>
            <person name="Ilzarbe M."/>
            <person name="Galagan J."/>
            <person name="Nusbaum C."/>
            <person name="Birren B."/>
        </authorList>
    </citation>
    <scope>NUCLEOTIDE SEQUENCE [LARGE SCALE GENOMIC DNA]</scope>
    <source>
        <strain evidence="3">ATCC 14672 / DSM 40746 / JCM 4963 / KCTC 9882 / NRRL B-12104 / FH 1290</strain>
    </source>
</reference>
<proteinExistence type="predicted"/>
<accession>D5ZSS9</accession>
<feature type="compositionally biased region" description="Pro residues" evidence="1">
    <location>
        <begin position="69"/>
        <end position="81"/>
    </location>
</feature>
<sequence length="124" mass="12919">MATCEDASADSGGSRVNGLDESVGVGVEQWLHLLVVGLFVLLEPVDDVVPVLARCAPAKPLLHLRRPRAPPSPPTSAPGSPPANRDSPHAFPKPGTISNTRRQPATTGVCIGGMTDVREVGAWP</sequence>
<feature type="region of interest" description="Disordered" evidence="1">
    <location>
        <begin position="60"/>
        <end position="124"/>
    </location>
</feature>
<feature type="compositionally biased region" description="Polar residues" evidence="1">
    <location>
        <begin position="96"/>
        <end position="106"/>
    </location>
</feature>
<evidence type="ECO:0000256" key="1">
    <source>
        <dbReference type="SAM" id="MobiDB-lite"/>
    </source>
</evidence>
<dbReference type="Proteomes" id="UP000003824">
    <property type="component" value="Unassembled WGS sequence"/>
</dbReference>
<name>D5ZSS9_STRV1</name>
<organism evidence="2 3">
    <name type="scientific">Streptomyces viridosporus (strain ATCC 14672 / DSM 40746 / JCM 4963 / KCTC 9882 / NRRL B-12104 / FH 1290)</name>
    <name type="common">Streptomyces ghanaensis</name>
    <dbReference type="NCBI Taxonomy" id="566461"/>
    <lineage>
        <taxon>Bacteria</taxon>
        <taxon>Bacillati</taxon>
        <taxon>Actinomycetota</taxon>
        <taxon>Actinomycetes</taxon>
        <taxon>Kitasatosporales</taxon>
        <taxon>Streptomycetaceae</taxon>
        <taxon>Streptomyces</taxon>
    </lineage>
</organism>